<accession>A0A5J4WQ41</accession>
<proteinExistence type="predicted"/>
<reference evidence="1 2" key="1">
    <citation type="submission" date="2019-03" db="EMBL/GenBank/DDBJ databases">
        <title>Single cell metagenomics reveals metabolic interactions within the superorganism composed of flagellate Streblomastix strix and complex community of Bacteroidetes bacteria on its surface.</title>
        <authorList>
            <person name="Treitli S.C."/>
            <person name="Kolisko M."/>
            <person name="Husnik F."/>
            <person name="Keeling P."/>
            <person name="Hampl V."/>
        </authorList>
    </citation>
    <scope>NUCLEOTIDE SEQUENCE [LARGE SCALE GENOMIC DNA]</scope>
    <source>
        <strain evidence="1">ST1C</strain>
    </source>
</reference>
<organism evidence="1 2">
    <name type="scientific">Streblomastix strix</name>
    <dbReference type="NCBI Taxonomy" id="222440"/>
    <lineage>
        <taxon>Eukaryota</taxon>
        <taxon>Metamonada</taxon>
        <taxon>Preaxostyla</taxon>
        <taxon>Oxymonadida</taxon>
        <taxon>Streblomastigidae</taxon>
        <taxon>Streblomastix</taxon>
    </lineage>
</organism>
<dbReference type="AlphaFoldDB" id="A0A5J4WQ41"/>
<evidence type="ECO:0000313" key="1">
    <source>
        <dbReference type="EMBL" id="KAA6397101.1"/>
    </source>
</evidence>
<comment type="caution">
    <text evidence="1">The sequence shown here is derived from an EMBL/GenBank/DDBJ whole genome shotgun (WGS) entry which is preliminary data.</text>
</comment>
<gene>
    <name evidence="1" type="ORF">EZS28_007369</name>
</gene>
<protein>
    <submittedName>
        <fullName evidence="1">Uncharacterized protein</fullName>
    </submittedName>
</protein>
<name>A0A5J4WQ41_9EUKA</name>
<evidence type="ECO:0000313" key="2">
    <source>
        <dbReference type="Proteomes" id="UP000324800"/>
    </source>
</evidence>
<sequence>MYLWIIKLLENKRLSLIQNIPQETLVTDAAPQGWRATLELKTEEVLIAWDLWKRKEVRWTSNRKEMEAILIRSNNSSIVSNLRRLKAAPQLASGLKNLYKIIQHLGLQLGRLQYKFTTSVNIIPSVENRANSGIIRKPIQCDPNSLCINRPGGHEYTMNRSIQTYSGEKNPVDPSTYPNDSLDFNDIQIVMNYRDYGGTLIAWPTLVHNAATRKFKIEYPWTIEPNLDSESEYNSETSPSPTRQVCSLPQGYITDKGRELLTKFLDAV</sequence>
<dbReference type="EMBL" id="SNRW01001260">
    <property type="protein sequence ID" value="KAA6397101.1"/>
    <property type="molecule type" value="Genomic_DNA"/>
</dbReference>
<dbReference type="Proteomes" id="UP000324800">
    <property type="component" value="Unassembled WGS sequence"/>
</dbReference>